<feature type="domain" description="Photolyase/cryptochrome alpha/beta" evidence="6">
    <location>
        <begin position="13"/>
        <end position="145"/>
    </location>
</feature>
<dbReference type="AlphaFoldDB" id="A0A9P6CGA4"/>
<evidence type="ECO:0000313" key="8">
    <source>
        <dbReference type="Proteomes" id="UP000807353"/>
    </source>
</evidence>
<protein>
    <submittedName>
        <fullName evidence="7">FAD binding domain of DNA photolyase-domain-containing protein</fullName>
    </submittedName>
</protein>
<dbReference type="SUPFAM" id="SSF48173">
    <property type="entry name" value="Cryptochrome/photolyase FAD-binding domain"/>
    <property type="match status" value="1"/>
</dbReference>
<sequence>MRPSSSNPSEPAVRVLYWFRTDLRLHSSPALHAALALQPEVIFPVWTWDPNYVFAHRVGVNRFGFLLECMQDLSASLTALNPNTKLLVVRGAPQTVLPRLFQEWRISHIVYEIDRAGYGARRDLQVSALASQAGIKVISVVGNTLYDLKEVVELNGGKATLSLASWHAAVKKCPQPARPLPAPTTFPPLGDTSFSQAYPSLDVPIDYSTDLNNGIRNREVTCFDTFSGPKGDFGVPAIDELGLSRPTTSIRGGESEALRRLAVFCADKDRVAHFSKPQTSPAEFDPPETTLLSPFLKFGCLSVHEFFWRVRDTVASWEGGGPGKKPATKEPENLQGQLHFREMYNAAEYAEGIHFGRIYKNSVCRFIDWDLRDEFGQDGAKIIPRPLGDPRAEEWFLAWKEGRTGFPWIDAIMRQLRQEGWIHHLARHSVACFLTRGQCYISWERGAEVFDEYLLDWDPCANPGNWMWLSASAFYHMYYRVYGVQSFPKKYDKTGKLVRKFCPELSKFPDQFIYAPHLAPLEVQLSAGCVIGQDYPMPMLDDVAEKKRCMTRLKVAYALGLYGSDGAVLDGTADSLLKEGYRQALAGIKSDKKQGQKKSRTVSGGDGPSPSNLTTDVKTMATKELKHGSGSIEGFLTKKRKRD</sequence>
<dbReference type="Gene3D" id="3.40.50.620">
    <property type="entry name" value="HUPs"/>
    <property type="match status" value="1"/>
</dbReference>
<evidence type="ECO:0000256" key="5">
    <source>
        <dbReference type="SAM" id="MobiDB-lite"/>
    </source>
</evidence>
<dbReference type="PROSITE" id="PS51645">
    <property type="entry name" value="PHR_CRY_ALPHA_BETA"/>
    <property type="match status" value="1"/>
</dbReference>
<dbReference type="InterPro" id="IPR036134">
    <property type="entry name" value="Crypto/Photolyase_FAD-like_sf"/>
</dbReference>
<evidence type="ECO:0000256" key="1">
    <source>
        <dbReference type="ARBA" id="ARBA00005862"/>
    </source>
</evidence>
<name>A0A9P6CGA4_9AGAR</name>
<accession>A0A9P6CGA4</accession>
<evidence type="ECO:0000313" key="7">
    <source>
        <dbReference type="EMBL" id="KAF9459758.1"/>
    </source>
</evidence>
<comment type="caution">
    <text evidence="7">The sequence shown here is derived from an EMBL/GenBank/DDBJ whole genome shotgun (WGS) entry which is preliminary data.</text>
</comment>
<evidence type="ECO:0000256" key="3">
    <source>
        <dbReference type="ARBA" id="ARBA00022827"/>
    </source>
</evidence>
<dbReference type="Proteomes" id="UP000807353">
    <property type="component" value="Unassembled WGS sequence"/>
</dbReference>
<dbReference type="GO" id="GO:0005634">
    <property type="term" value="C:nucleus"/>
    <property type="evidence" value="ECO:0007669"/>
    <property type="project" value="TreeGrafter"/>
</dbReference>
<dbReference type="Gene3D" id="1.25.40.80">
    <property type="match status" value="1"/>
</dbReference>
<dbReference type="OrthoDB" id="435881at2759"/>
<dbReference type="SUPFAM" id="SSF52425">
    <property type="entry name" value="Cryptochrome/photolyase, N-terminal domain"/>
    <property type="match status" value="1"/>
</dbReference>
<dbReference type="InterPro" id="IPR036155">
    <property type="entry name" value="Crypto/Photolyase_N_sf"/>
</dbReference>
<keyword evidence="8" id="KW-1185">Reference proteome</keyword>
<dbReference type="Gene3D" id="1.10.579.10">
    <property type="entry name" value="DNA Cyclobutane Dipyrimidine Photolyase, subunit A, domain 3"/>
    <property type="match status" value="1"/>
</dbReference>
<dbReference type="GO" id="GO:0003904">
    <property type="term" value="F:deoxyribodipyrimidine photo-lyase activity"/>
    <property type="evidence" value="ECO:0007669"/>
    <property type="project" value="TreeGrafter"/>
</dbReference>
<dbReference type="InterPro" id="IPR014729">
    <property type="entry name" value="Rossmann-like_a/b/a_fold"/>
</dbReference>
<evidence type="ECO:0000256" key="4">
    <source>
        <dbReference type="PIRSR" id="PIRSR602081-1"/>
    </source>
</evidence>
<proteinExistence type="inferred from homology"/>
<dbReference type="GO" id="GO:0032922">
    <property type="term" value="P:circadian regulation of gene expression"/>
    <property type="evidence" value="ECO:0007669"/>
    <property type="project" value="TreeGrafter"/>
</dbReference>
<keyword evidence="2 4" id="KW-0285">Flavoprotein</keyword>
<feature type="binding site" evidence="4">
    <location>
        <begin position="456"/>
        <end position="458"/>
    </location>
    <ligand>
        <name>FAD</name>
        <dbReference type="ChEBI" id="CHEBI:57692"/>
    </ligand>
</feature>
<dbReference type="GO" id="GO:0043153">
    <property type="term" value="P:entrainment of circadian clock by photoperiod"/>
    <property type="evidence" value="ECO:0007669"/>
    <property type="project" value="TreeGrafter"/>
</dbReference>
<gene>
    <name evidence="7" type="ORF">BDZ94DRAFT_1267618</name>
</gene>
<dbReference type="InterPro" id="IPR005101">
    <property type="entry name" value="Cryptochr/Photolyase_FAD-bd"/>
</dbReference>
<dbReference type="GO" id="GO:0005737">
    <property type="term" value="C:cytoplasm"/>
    <property type="evidence" value="ECO:0007669"/>
    <property type="project" value="TreeGrafter"/>
</dbReference>
<dbReference type="PANTHER" id="PTHR11455:SF9">
    <property type="entry name" value="CRYPTOCHROME CIRCADIAN CLOCK 5 ISOFORM X1"/>
    <property type="match status" value="1"/>
</dbReference>
<dbReference type="InterPro" id="IPR006050">
    <property type="entry name" value="DNA_photolyase_N"/>
</dbReference>
<feature type="region of interest" description="Disordered" evidence="5">
    <location>
        <begin position="589"/>
        <end position="643"/>
    </location>
</feature>
<dbReference type="GO" id="GO:0071949">
    <property type="term" value="F:FAD binding"/>
    <property type="evidence" value="ECO:0007669"/>
    <property type="project" value="TreeGrafter"/>
</dbReference>
<dbReference type="GO" id="GO:0003677">
    <property type="term" value="F:DNA binding"/>
    <property type="evidence" value="ECO:0007669"/>
    <property type="project" value="TreeGrafter"/>
</dbReference>
<keyword evidence="3 4" id="KW-0274">FAD</keyword>
<dbReference type="PANTHER" id="PTHR11455">
    <property type="entry name" value="CRYPTOCHROME"/>
    <property type="match status" value="1"/>
</dbReference>
<dbReference type="EMBL" id="MU150311">
    <property type="protein sequence ID" value="KAF9459758.1"/>
    <property type="molecule type" value="Genomic_DNA"/>
</dbReference>
<feature type="binding site" evidence="4">
    <location>
        <begin position="289"/>
        <end position="293"/>
    </location>
    <ligand>
        <name>FAD</name>
        <dbReference type="ChEBI" id="CHEBI:57692"/>
    </ligand>
</feature>
<dbReference type="Pfam" id="PF03441">
    <property type="entry name" value="FAD_binding_7"/>
    <property type="match status" value="1"/>
</dbReference>
<reference evidence="7" key="1">
    <citation type="submission" date="2020-11" db="EMBL/GenBank/DDBJ databases">
        <authorList>
            <consortium name="DOE Joint Genome Institute"/>
            <person name="Ahrendt S."/>
            <person name="Riley R."/>
            <person name="Andreopoulos W."/>
            <person name="Labutti K."/>
            <person name="Pangilinan J."/>
            <person name="Ruiz-Duenas F.J."/>
            <person name="Barrasa J.M."/>
            <person name="Sanchez-Garcia M."/>
            <person name="Camarero S."/>
            <person name="Miyauchi S."/>
            <person name="Serrano A."/>
            <person name="Linde D."/>
            <person name="Babiker R."/>
            <person name="Drula E."/>
            <person name="Ayuso-Fernandez I."/>
            <person name="Pacheco R."/>
            <person name="Padilla G."/>
            <person name="Ferreira P."/>
            <person name="Barriuso J."/>
            <person name="Kellner H."/>
            <person name="Castanera R."/>
            <person name="Alfaro M."/>
            <person name="Ramirez L."/>
            <person name="Pisabarro A.G."/>
            <person name="Kuo A."/>
            <person name="Tritt A."/>
            <person name="Lipzen A."/>
            <person name="He G."/>
            <person name="Yan M."/>
            <person name="Ng V."/>
            <person name="Cullen D."/>
            <person name="Martin F."/>
            <person name="Rosso M.-N."/>
            <person name="Henrissat B."/>
            <person name="Hibbett D."/>
            <person name="Martinez A.T."/>
            <person name="Grigoriev I.V."/>
        </authorList>
    </citation>
    <scope>NUCLEOTIDE SEQUENCE</scope>
    <source>
        <strain evidence="7">CBS 247.69</strain>
    </source>
</reference>
<dbReference type="InterPro" id="IPR002081">
    <property type="entry name" value="Cryptochrome/DNA_photolyase_1"/>
</dbReference>
<feature type="binding site" evidence="4">
    <location>
        <begin position="337"/>
        <end position="344"/>
    </location>
    <ligand>
        <name>FAD</name>
        <dbReference type="ChEBI" id="CHEBI:57692"/>
    </ligand>
</feature>
<comment type="similarity">
    <text evidence="1">Belongs to the DNA photolyase class-1 family.</text>
</comment>
<evidence type="ECO:0000259" key="6">
    <source>
        <dbReference type="PROSITE" id="PS51645"/>
    </source>
</evidence>
<comment type="cofactor">
    <cofactor evidence="4">
        <name>FAD</name>
        <dbReference type="ChEBI" id="CHEBI:57692"/>
    </cofactor>
    <text evidence="4">Binds 1 FAD per subunit.</text>
</comment>
<organism evidence="7 8">
    <name type="scientific">Collybia nuda</name>
    <dbReference type="NCBI Taxonomy" id="64659"/>
    <lineage>
        <taxon>Eukaryota</taxon>
        <taxon>Fungi</taxon>
        <taxon>Dikarya</taxon>
        <taxon>Basidiomycota</taxon>
        <taxon>Agaricomycotina</taxon>
        <taxon>Agaricomycetes</taxon>
        <taxon>Agaricomycetidae</taxon>
        <taxon>Agaricales</taxon>
        <taxon>Tricholomatineae</taxon>
        <taxon>Clitocybaceae</taxon>
        <taxon>Collybia</taxon>
    </lineage>
</organism>
<evidence type="ECO:0000256" key="2">
    <source>
        <dbReference type="ARBA" id="ARBA00022630"/>
    </source>
</evidence>
<dbReference type="Pfam" id="PF00875">
    <property type="entry name" value="DNA_photolyase"/>
    <property type="match status" value="1"/>
</dbReference>